<dbReference type="PANTHER" id="PTHR37720">
    <property type="entry name" value="OS10G0481400 PROTEIN"/>
    <property type="match status" value="1"/>
</dbReference>
<dbReference type="EMBL" id="CM026423">
    <property type="protein sequence ID" value="KAG0584184.1"/>
    <property type="molecule type" value="Genomic_DNA"/>
</dbReference>
<dbReference type="PANTHER" id="PTHR37720:SF2">
    <property type="entry name" value="OS10G0481400 PROTEIN"/>
    <property type="match status" value="1"/>
</dbReference>
<accession>A0A8T0IK67</accession>
<comment type="caution">
    <text evidence="1">The sequence shown here is derived from an EMBL/GenBank/DDBJ whole genome shotgun (WGS) entry which is preliminary data.</text>
</comment>
<reference evidence="1" key="1">
    <citation type="submission" date="2020-06" db="EMBL/GenBank/DDBJ databases">
        <title>WGS assembly of Ceratodon purpureus strain R40.</title>
        <authorList>
            <person name="Carey S.B."/>
            <person name="Jenkins J."/>
            <person name="Shu S."/>
            <person name="Lovell J.T."/>
            <person name="Sreedasyam A."/>
            <person name="Maumus F."/>
            <person name="Tiley G.P."/>
            <person name="Fernandez-Pozo N."/>
            <person name="Barry K."/>
            <person name="Chen C."/>
            <person name="Wang M."/>
            <person name="Lipzen A."/>
            <person name="Daum C."/>
            <person name="Saski C.A."/>
            <person name="Payton A.C."/>
            <person name="Mcbreen J.C."/>
            <person name="Conrad R.E."/>
            <person name="Kollar L.M."/>
            <person name="Olsson S."/>
            <person name="Huttunen S."/>
            <person name="Landis J.B."/>
            <person name="Wickett N.J."/>
            <person name="Johnson M.G."/>
            <person name="Rensing S.A."/>
            <person name="Grimwood J."/>
            <person name="Schmutz J."/>
            <person name="Mcdaniel S.F."/>
        </authorList>
    </citation>
    <scope>NUCLEOTIDE SEQUENCE</scope>
    <source>
        <strain evidence="1">R40</strain>
    </source>
</reference>
<dbReference type="OrthoDB" id="1895233at2759"/>
<proteinExistence type="predicted"/>
<gene>
    <name evidence="1" type="ORF">KC19_3G191400</name>
</gene>
<dbReference type="AlphaFoldDB" id="A0A8T0IK67"/>
<evidence type="ECO:0000313" key="1">
    <source>
        <dbReference type="EMBL" id="KAG0584184.1"/>
    </source>
</evidence>
<name>A0A8T0IK67_CERPU</name>
<organism evidence="1 2">
    <name type="scientific">Ceratodon purpureus</name>
    <name type="common">Fire moss</name>
    <name type="synonym">Dicranum purpureum</name>
    <dbReference type="NCBI Taxonomy" id="3225"/>
    <lineage>
        <taxon>Eukaryota</taxon>
        <taxon>Viridiplantae</taxon>
        <taxon>Streptophyta</taxon>
        <taxon>Embryophyta</taxon>
        <taxon>Bryophyta</taxon>
        <taxon>Bryophytina</taxon>
        <taxon>Bryopsida</taxon>
        <taxon>Dicranidae</taxon>
        <taxon>Pseudoditrichales</taxon>
        <taxon>Ditrichaceae</taxon>
        <taxon>Ceratodon</taxon>
    </lineage>
</organism>
<keyword evidence="2" id="KW-1185">Reference proteome</keyword>
<protein>
    <submittedName>
        <fullName evidence="1">Uncharacterized protein</fullName>
    </submittedName>
</protein>
<sequence length="96" mass="10376">MPLLYPSILFQERALGFAMGGLVGMGVFMYQQREIWKSTAGLAETLSGGALPPPRAVQTPPPILGKEARDDLAHVWNSTIDKMFGSLIASLSSKGW</sequence>
<dbReference type="Proteomes" id="UP000822688">
    <property type="component" value="Chromosome 3"/>
</dbReference>
<evidence type="ECO:0000313" key="2">
    <source>
        <dbReference type="Proteomes" id="UP000822688"/>
    </source>
</evidence>